<evidence type="ECO:0000256" key="3">
    <source>
        <dbReference type="ARBA" id="ARBA00022884"/>
    </source>
</evidence>
<protein>
    <recommendedName>
        <fullName evidence="7">30S ribosomal protein S1</fullName>
    </recommendedName>
</protein>
<dbReference type="InterPro" id="IPR050437">
    <property type="entry name" value="Ribos_protein_bS1-like"/>
</dbReference>
<evidence type="ECO:0000256" key="6">
    <source>
        <dbReference type="ARBA" id="ARBA00025604"/>
    </source>
</evidence>
<dbReference type="PROSITE" id="PS50126">
    <property type="entry name" value="S1"/>
    <property type="match status" value="6"/>
</dbReference>
<dbReference type="PRINTS" id="PR00681">
    <property type="entry name" value="RIBOSOMALS1"/>
</dbReference>
<evidence type="ECO:0000256" key="2">
    <source>
        <dbReference type="ARBA" id="ARBA00022737"/>
    </source>
</evidence>
<name>A0A7G9SK44_9SPHN</name>
<feature type="domain" description="S1 motif" evidence="8">
    <location>
        <begin position="372"/>
        <end position="442"/>
    </location>
</feature>
<feature type="domain" description="S1 motif" evidence="8">
    <location>
        <begin position="285"/>
        <end position="355"/>
    </location>
</feature>
<dbReference type="AlphaFoldDB" id="A0A7G9SK44"/>
<dbReference type="PIRSF" id="PIRSF002111">
    <property type="entry name" value="RpsA"/>
    <property type="match status" value="1"/>
</dbReference>
<dbReference type="CDD" id="cd05688">
    <property type="entry name" value="S1_RPS1_repeat_ec3"/>
    <property type="match status" value="1"/>
</dbReference>
<dbReference type="KEGG" id="slut:H9L13_04910"/>
<dbReference type="CDD" id="cd04465">
    <property type="entry name" value="S1_RPS1_repeat_ec2_hs2"/>
    <property type="match status" value="1"/>
</dbReference>
<dbReference type="CDD" id="cd05687">
    <property type="entry name" value="S1_RPS1_repeat_ec1_hs1"/>
    <property type="match status" value="1"/>
</dbReference>
<comment type="function">
    <text evidence="6 7">Binds mRNA; thus facilitating recognition of the initiation point. It is needed to translate mRNA with a short Shine-Dalgarno (SD) purine-rich sequence.</text>
</comment>
<evidence type="ECO:0000259" key="8">
    <source>
        <dbReference type="PROSITE" id="PS50126"/>
    </source>
</evidence>
<dbReference type="GO" id="GO:0003735">
    <property type="term" value="F:structural constituent of ribosome"/>
    <property type="evidence" value="ECO:0007669"/>
    <property type="project" value="InterPro"/>
</dbReference>
<dbReference type="EMBL" id="CP060718">
    <property type="protein sequence ID" value="QNN68219.1"/>
    <property type="molecule type" value="Genomic_DNA"/>
</dbReference>
<dbReference type="RefSeq" id="WP_187539532.1">
    <property type="nucleotide sequence ID" value="NZ_BAABJT010000001.1"/>
</dbReference>
<dbReference type="Proteomes" id="UP000515971">
    <property type="component" value="Chromosome"/>
</dbReference>
<dbReference type="NCBIfam" id="NF004955">
    <property type="entry name" value="PRK06299.1-5"/>
    <property type="match status" value="1"/>
</dbReference>
<keyword evidence="3 7" id="KW-0694">RNA-binding</keyword>
<dbReference type="FunFam" id="2.40.50.140:FF:000018">
    <property type="entry name" value="30S ribosomal protein S1"/>
    <property type="match status" value="1"/>
</dbReference>
<gene>
    <name evidence="9" type="primary">rpsA</name>
    <name evidence="9" type="ORF">H9L13_04910</name>
</gene>
<dbReference type="SUPFAM" id="SSF50249">
    <property type="entry name" value="Nucleic acid-binding proteins"/>
    <property type="match status" value="6"/>
</dbReference>
<keyword evidence="5 7" id="KW-0687">Ribonucleoprotein</keyword>
<organism evidence="9 10">
    <name type="scientific">Sphingomonas lutea</name>
    <dbReference type="NCBI Taxonomy" id="1045317"/>
    <lineage>
        <taxon>Bacteria</taxon>
        <taxon>Pseudomonadati</taxon>
        <taxon>Pseudomonadota</taxon>
        <taxon>Alphaproteobacteria</taxon>
        <taxon>Sphingomonadales</taxon>
        <taxon>Sphingomonadaceae</taxon>
        <taxon>Sphingomonas</taxon>
    </lineage>
</organism>
<dbReference type="FunFam" id="2.40.50.140:FF:000011">
    <property type="entry name" value="30S ribosomal protein S1"/>
    <property type="match status" value="1"/>
</dbReference>
<feature type="domain" description="S1 motif" evidence="8">
    <location>
        <begin position="29"/>
        <end position="95"/>
    </location>
</feature>
<dbReference type="InterPro" id="IPR000110">
    <property type="entry name" value="Ribosomal_bS1"/>
</dbReference>
<proteinExistence type="inferred from homology"/>
<evidence type="ECO:0000313" key="10">
    <source>
        <dbReference type="Proteomes" id="UP000515971"/>
    </source>
</evidence>
<accession>A0A7G9SK44</accession>
<dbReference type="GO" id="GO:0022627">
    <property type="term" value="C:cytosolic small ribosomal subunit"/>
    <property type="evidence" value="ECO:0007669"/>
    <property type="project" value="TreeGrafter"/>
</dbReference>
<feature type="domain" description="S1 motif" evidence="8">
    <location>
        <begin position="113"/>
        <end position="179"/>
    </location>
</feature>
<dbReference type="PANTHER" id="PTHR10724:SF7">
    <property type="entry name" value="SMALL RIBOSOMAL SUBUNIT PROTEIN BS1C"/>
    <property type="match status" value="1"/>
</dbReference>
<dbReference type="NCBIfam" id="NF004952">
    <property type="entry name" value="PRK06299.1-2"/>
    <property type="match status" value="1"/>
</dbReference>
<keyword evidence="10" id="KW-1185">Reference proteome</keyword>
<keyword evidence="4 7" id="KW-0689">Ribosomal protein</keyword>
<dbReference type="Pfam" id="PF00575">
    <property type="entry name" value="S1"/>
    <property type="match status" value="6"/>
</dbReference>
<dbReference type="GO" id="GO:0006412">
    <property type="term" value="P:translation"/>
    <property type="evidence" value="ECO:0007669"/>
    <property type="project" value="InterPro"/>
</dbReference>
<dbReference type="PANTHER" id="PTHR10724">
    <property type="entry name" value="30S RIBOSOMAL PROTEIN S1"/>
    <property type="match status" value="1"/>
</dbReference>
<dbReference type="InterPro" id="IPR012340">
    <property type="entry name" value="NA-bd_OB-fold"/>
</dbReference>
<dbReference type="InterPro" id="IPR035104">
    <property type="entry name" value="Ribosomal_protein_S1-like"/>
</dbReference>
<dbReference type="Gene3D" id="2.40.50.140">
    <property type="entry name" value="Nucleic acid-binding proteins"/>
    <property type="match status" value="6"/>
</dbReference>
<dbReference type="InterPro" id="IPR003029">
    <property type="entry name" value="S1_domain"/>
</dbReference>
<dbReference type="NCBIfam" id="TIGR00717">
    <property type="entry name" value="rpsA"/>
    <property type="match status" value="1"/>
</dbReference>
<keyword evidence="2" id="KW-0677">Repeat</keyword>
<feature type="domain" description="S1 motif" evidence="8">
    <location>
        <begin position="200"/>
        <end position="268"/>
    </location>
</feature>
<sequence>MATTTFPTRDDFAAMLNESLGGENETFEGKVVKGIVTGIENDMAVIDVGLKSEGRVALREFAAPGQKAELNVGDEVEVFVDRVENSAGEAMLSRDRARREAAWDKLEKEFEAGNRVEGVIFGRVKGGFTVDLGGAVAFLPGSQVDIRPVRDVQPLMDLPQPFQVLKMDRRRGNIVVSRRAILEETRAEQRSGLIQSLAEGQVIEGVVKNITDYGAFVDLGGIDGLLHVTDISYKRVNHPNEVLGIGDTVKVQIIRINRDTQRISLGMKQLEADPWEGAAAKYPIEGVFRGRVTNITEYGAFVELEPGIEGLVHVSEMSWTKKNVHPGKIVSTSQEVDVKVLEVDEEKRRVSLGLKQAQENPWAAFAEKHPVGSTVEGEVKNATEFGLFVGLEGDVDGMVHMSDIAWGVSGEEALQLHRKGEMVTAQVLDVDVEKERISLGMKQLEGGGSGSGGGAGAGAAGGVKKGETLTVTVRAVQDAGLEVQVGDDGATGFLKRTDLGRDRDEQRPERFQPGQKLDALVIGFDRSKKPNFSVKALQIAEEKQAVAQYGSSDSGASLGDILGAALKEKAEAATEKSDKAEKKTKKK</sequence>
<evidence type="ECO:0000256" key="4">
    <source>
        <dbReference type="ARBA" id="ARBA00022980"/>
    </source>
</evidence>
<evidence type="ECO:0000313" key="9">
    <source>
        <dbReference type="EMBL" id="QNN68219.1"/>
    </source>
</evidence>
<evidence type="ECO:0000256" key="5">
    <source>
        <dbReference type="ARBA" id="ARBA00023274"/>
    </source>
</evidence>
<reference evidence="9 10" key="1">
    <citation type="submission" date="2020-08" db="EMBL/GenBank/DDBJ databases">
        <title>Genome sequence of Sphingomonas lutea KCTC 23642T.</title>
        <authorList>
            <person name="Hyun D.-W."/>
            <person name="Bae J.-W."/>
        </authorList>
    </citation>
    <scope>NUCLEOTIDE SEQUENCE [LARGE SCALE GENOMIC DNA]</scope>
    <source>
        <strain evidence="9 10">KCTC 23642</strain>
    </source>
</reference>
<dbReference type="SMART" id="SM00316">
    <property type="entry name" value="S1"/>
    <property type="match status" value="6"/>
</dbReference>
<comment type="similarity">
    <text evidence="1 7">Belongs to the bacterial ribosomal protein bS1 family.</text>
</comment>
<evidence type="ECO:0000256" key="7">
    <source>
        <dbReference type="PIRNR" id="PIRNR002111"/>
    </source>
</evidence>
<feature type="domain" description="S1 motif" evidence="8">
    <location>
        <begin position="466"/>
        <end position="535"/>
    </location>
</feature>
<dbReference type="GO" id="GO:0003729">
    <property type="term" value="F:mRNA binding"/>
    <property type="evidence" value="ECO:0007669"/>
    <property type="project" value="TreeGrafter"/>
</dbReference>
<evidence type="ECO:0000256" key="1">
    <source>
        <dbReference type="ARBA" id="ARBA00006767"/>
    </source>
</evidence>